<gene>
    <name evidence="2" type="ORF">AVDCRST_MAG59-1240</name>
</gene>
<reference evidence="2" key="1">
    <citation type="submission" date="2020-02" db="EMBL/GenBank/DDBJ databases">
        <authorList>
            <person name="Meier V. D."/>
        </authorList>
    </citation>
    <scope>NUCLEOTIDE SEQUENCE</scope>
    <source>
        <strain evidence="2">AVDCRST_MAG59</strain>
    </source>
</reference>
<dbReference type="AlphaFoldDB" id="A0A6J4UDI9"/>
<dbReference type="EMBL" id="CADCWF010000076">
    <property type="protein sequence ID" value="CAA9545388.1"/>
    <property type="molecule type" value="Genomic_DNA"/>
</dbReference>
<accession>A0A6J4UDI9</accession>
<feature type="region of interest" description="Disordered" evidence="1">
    <location>
        <begin position="38"/>
        <end position="57"/>
    </location>
</feature>
<feature type="compositionally biased region" description="Basic and acidic residues" evidence="1">
    <location>
        <begin position="41"/>
        <end position="57"/>
    </location>
</feature>
<proteinExistence type="predicted"/>
<evidence type="ECO:0000256" key="1">
    <source>
        <dbReference type="SAM" id="MobiDB-lite"/>
    </source>
</evidence>
<evidence type="ECO:0000313" key="2">
    <source>
        <dbReference type="EMBL" id="CAA9545388.1"/>
    </source>
</evidence>
<sequence>MTRDGGPRTGAGHRRIDAGRTRSALFEGIVAFTVIPSGAEGSRRTWPRDEIPRLRSG</sequence>
<organism evidence="2">
    <name type="scientific">uncultured Thermomicrobiales bacterium</name>
    <dbReference type="NCBI Taxonomy" id="1645740"/>
    <lineage>
        <taxon>Bacteria</taxon>
        <taxon>Pseudomonadati</taxon>
        <taxon>Thermomicrobiota</taxon>
        <taxon>Thermomicrobia</taxon>
        <taxon>Thermomicrobiales</taxon>
        <taxon>environmental samples</taxon>
    </lineage>
</organism>
<protein>
    <submittedName>
        <fullName evidence="2">Uncharacterized protein</fullName>
    </submittedName>
</protein>
<name>A0A6J4UDI9_9BACT</name>